<evidence type="ECO:0000256" key="2">
    <source>
        <dbReference type="ARBA" id="ARBA00022448"/>
    </source>
</evidence>
<dbReference type="InterPro" id="IPR036942">
    <property type="entry name" value="Beta-barrel_TonB_sf"/>
</dbReference>
<keyword evidence="6 8" id="KW-0472">Membrane</keyword>
<dbReference type="GO" id="GO:0009279">
    <property type="term" value="C:cell outer membrane"/>
    <property type="evidence" value="ECO:0007669"/>
    <property type="project" value="UniProtKB-SubCell"/>
</dbReference>
<proteinExistence type="inferred from homology"/>
<evidence type="ECO:0000256" key="6">
    <source>
        <dbReference type="ARBA" id="ARBA00023136"/>
    </source>
</evidence>
<evidence type="ECO:0000256" key="10">
    <source>
        <dbReference type="SAM" id="SignalP"/>
    </source>
</evidence>
<dbReference type="Gene3D" id="2.40.170.20">
    <property type="entry name" value="TonB-dependent receptor, beta-barrel domain"/>
    <property type="match status" value="1"/>
</dbReference>
<dbReference type="InterPro" id="IPR012910">
    <property type="entry name" value="Plug_dom"/>
</dbReference>
<sequence>MNLKYLWVLAVLLSTPLLYAQNLSGKIISEMDQQPLDGAHILANNGLATYTNFDGDFVLKNVEENVILTISYVGYKTVECQVININSPIVITLQEAPIAINGVLVTGNMKIDPVLTLETNDYVKRIVQPRNVADLFNDVNGFSLIKRGNYAIDPSFRATQYEQLNVQFDGGTKAMNACPNRMDPITTHVIPEEIEKIEIIKGPYSVRYGATFGGIVNMVTQKPTVEDYGLHGSASGGYESNGNSMVSMARLQQATEQYDIAGNIGFRDFGNYKDGNGTEIPSSFRSFDYGIKAGVNFTENQRLQAHWRQSFGRDVLHAGLPMDTEEDNSSILSLDYKLGSLLGLIESIDSKIYYSYVDHVMTNYNRPTFMMTSAISAIDATTAGGKVELKLKPTDNLALFTGVDVLHIARDGNRTRLVKRNAMGTLDTPLTFEDKVWQDSYINDIGFFAESKYPITEKTMLTAGVRYDNVTSDANDPEADFAALYTDLDKRTEHNFSGTASIKYVDSPQFIMEVAYGRGVRSANMIERFINHFSVGQDAYEYVGNPNLEAEVNNQLEVGFKGKMPISENTSDRFSYSTSFYYSLYENYIVAIIDETQTRKFMPMNQPSNAKVFRNLDDAYKTGFEIMAGVDFCNHFNFTTKLAYVYAKNNDLNESLPLVPPLVTRFKLGYEKEKFWVNAEYRLTTEQDNIAFSFGEQVTPGYEIMDLRLGVIPMKNLTLGVAALNVFNKTYSNHLNFAFNNQADFGTEPINDPGRNLSVFVQYEF</sequence>
<accession>A0A1N6Z7A0</accession>
<dbReference type="Pfam" id="PF00593">
    <property type="entry name" value="TonB_dep_Rec_b-barrel"/>
    <property type="match status" value="1"/>
</dbReference>
<dbReference type="Pfam" id="PF13715">
    <property type="entry name" value="CarbopepD_reg_2"/>
    <property type="match status" value="1"/>
</dbReference>
<keyword evidence="10" id="KW-0732">Signal</keyword>
<evidence type="ECO:0000256" key="4">
    <source>
        <dbReference type="ARBA" id="ARBA00022692"/>
    </source>
</evidence>
<dbReference type="AlphaFoldDB" id="A0A1N6Z7A0"/>
<dbReference type="SUPFAM" id="SSF49464">
    <property type="entry name" value="Carboxypeptidase regulatory domain-like"/>
    <property type="match status" value="1"/>
</dbReference>
<dbReference type="STRING" id="228959.SAMN05421797_10862"/>
<reference evidence="14" key="1">
    <citation type="submission" date="2017-01" db="EMBL/GenBank/DDBJ databases">
        <authorList>
            <person name="Varghese N."/>
            <person name="Submissions S."/>
        </authorList>
    </citation>
    <scope>NUCLEOTIDE SEQUENCE [LARGE SCALE GENOMIC DNA]</scope>
    <source>
        <strain evidence="14">DSM 15366</strain>
    </source>
</reference>
<dbReference type="InterPro" id="IPR008969">
    <property type="entry name" value="CarboxyPept-like_regulatory"/>
</dbReference>
<dbReference type="GO" id="GO:0044718">
    <property type="term" value="P:siderophore transmembrane transport"/>
    <property type="evidence" value="ECO:0007669"/>
    <property type="project" value="TreeGrafter"/>
</dbReference>
<feature type="domain" description="TonB-dependent receptor-like beta-barrel" evidence="11">
    <location>
        <begin position="273"/>
        <end position="726"/>
    </location>
</feature>
<evidence type="ECO:0000256" key="5">
    <source>
        <dbReference type="ARBA" id="ARBA00023077"/>
    </source>
</evidence>
<dbReference type="EMBL" id="FTMA01000008">
    <property type="protein sequence ID" value="SIR22657.1"/>
    <property type="molecule type" value="Genomic_DNA"/>
</dbReference>
<dbReference type="Pfam" id="PF07715">
    <property type="entry name" value="Plug"/>
    <property type="match status" value="1"/>
</dbReference>
<evidence type="ECO:0000256" key="7">
    <source>
        <dbReference type="ARBA" id="ARBA00023237"/>
    </source>
</evidence>
<evidence type="ECO:0000313" key="13">
    <source>
        <dbReference type="EMBL" id="SIR22657.1"/>
    </source>
</evidence>
<comment type="subcellular location">
    <subcellularLocation>
        <location evidence="1 8">Cell outer membrane</location>
        <topology evidence="1 8">Multi-pass membrane protein</topology>
    </subcellularLocation>
</comment>
<keyword evidence="2 8" id="KW-0813">Transport</keyword>
<dbReference type="InterPro" id="IPR039426">
    <property type="entry name" value="TonB-dep_rcpt-like"/>
</dbReference>
<dbReference type="SUPFAM" id="SSF56935">
    <property type="entry name" value="Porins"/>
    <property type="match status" value="1"/>
</dbReference>
<evidence type="ECO:0000256" key="1">
    <source>
        <dbReference type="ARBA" id="ARBA00004571"/>
    </source>
</evidence>
<comment type="similarity">
    <text evidence="8 9">Belongs to the TonB-dependent receptor family.</text>
</comment>
<evidence type="ECO:0000256" key="9">
    <source>
        <dbReference type="RuleBase" id="RU003357"/>
    </source>
</evidence>
<feature type="chain" id="PRO_5012026259" evidence="10">
    <location>
        <begin position="21"/>
        <end position="765"/>
    </location>
</feature>
<dbReference type="RefSeq" id="WP_076550340.1">
    <property type="nucleotide sequence ID" value="NZ_FTMA01000008.1"/>
</dbReference>
<feature type="signal peptide" evidence="10">
    <location>
        <begin position="1"/>
        <end position="20"/>
    </location>
</feature>
<evidence type="ECO:0000256" key="8">
    <source>
        <dbReference type="PROSITE-ProRule" id="PRU01360"/>
    </source>
</evidence>
<organism evidence="13 14">
    <name type="scientific">Maribacter ulvicola</name>
    <dbReference type="NCBI Taxonomy" id="228959"/>
    <lineage>
        <taxon>Bacteria</taxon>
        <taxon>Pseudomonadati</taxon>
        <taxon>Bacteroidota</taxon>
        <taxon>Flavobacteriia</taxon>
        <taxon>Flavobacteriales</taxon>
        <taxon>Flavobacteriaceae</taxon>
        <taxon>Maribacter</taxon>
    </lineage>
</organism>
<feature type="domain" description="TonB-dependent receptor plug" evidence="12">
    <location>
        <begin position="128"/>
        <end position="213"/>
    </location>
</feature>
<dbReference type="PANTHER" id="PTHR30069:SF49">
    <property type="entry name" value="OUTER MEMBRANE PROTEIN C"/>
    <property type="match status" value="1"/>
</dbReference>
<evidence type="ECO:0000259" key="12">
    <source>
        <dbReference type="Pfam" id="PF07715"/>
    </source>
</evidence>
<keyword evidence="3 8" id="KW-1134">Transmembrane beta strand</keyword>
<keyword evidence="4 8" id="KW-0812">Transmembrane</keyword>
<dbReference type="Proteomes" id="UP000186953">
    <property type="component" value="Unassembled WGS sequence"/>
</dbReference>
<dbReference type="InterPro" id="IPR037066">
    <property type="entry name" value="Plug_dom_sf"/>
</dbReference>
<dbReference type="GO" id="GO:0015344">
    <property type="term" value="F:siderophore uptake transmembrane transporter activity"/>
    <property type="evidence" value="ECO:0007669"/>
    <property type="project" value="TreeGrafter"/>
</dbReference>
<dbReference type="Gene3D" id="2.60.40.1120">
    <property type="entry name" value="Carboxypeptidase-like, regulatory domain"/>
    <property type="match status" value="1"/>
</dbReference>
<gene>
    <name evidence="13" type="ORF">SAMN05421797_10862</name>
</gene>
<dbReference type="PROSITE" id="PS52016">
    <property type="entry name" value="TONB_DEPENDENT_REC_3"/>
    <property type="match status" value="1"/>
</dbReference>
<dbReference type="Gene3D" id="2.170.130.10">
    <property type="entry name" value="TonB-dependent receptor, plug domain"/>
    <property type="match status" value="1"/>
</dbReference>
<protein>
    <submittedName>
        <fullName evidence="13">Iron complex outermembrane recepter protein</fullName>
    </submittedName>
</protein>
<evidence type="ECO:0000256" key="3">
    <source>
        <dbReference type="ARBA" id="ARBA00022452"/>
    </source>
</evidence>
<keyword evidence="7 8" id="KW-0998">Cell outer membrane</keyword>
<keyword evidence="14" id="KW-1185">Reference proteome</keyword>
<dbReference type="OrthoDB" id="9759247at2"/>
<dbReference type="PANTHER" id="PTHR30069">
    <property type="entry name" value="TONB-DEPENDENT OUTER MEMBRANE RECEPTOR"/>
    <property type="match status" value="1"/>
</dbReference>
<evidence type="ECO:0000259" key="11">
    <source>
        <dbReference type="Pfam" id="PF00593"/>
    </source>
</evidence>
<dbReference type="InterPro" id="IPR000531">
    <property type="entry name" value="Beta-barrel_TonB"/>
</dbReference>
<keyword evidence="5 9" id="KW-0798">TonB box</keyword>
<evidence type="ECO:0000313" key="14">
    <source>
        <dbReference type="Proteomes" id="UP000186953"/>
    </source>
</evidence>
<name>A0A1N6Z7A0_9FLAO</name>